<dbReference type="AlphaFoldDB" id="A0A438DE24"/>
<evidence type="ECO:0000313" key="1">
    <source>
        <dbReference type="EMBL" id="RVW33659.1"/>
    </source>
</evidence>
<protein>
    <submittedName>
        <fullName evidence="1">Copia protein</fullName>
    </submittedName>
</protein>
<gene>
    <name evidence="1" type="primary">GIP_215</name>
    <name evidence="1" type="ORF">CK203_092962</name>
</gene>
<sequence>MQQYNDENVDELPVRDLDMKQEMSTQVFVDNQAAISIANDPVFHGKTKYFKIKLYFLREVQKEGDAHIVYCNTESQNVDIFTKPLPKARFEFLRGRLGVCIY</sequence>
<name>A0A438DE24_VITVI</name>
<dbReference type="Proteomes" id="UP000288805">
    <property type="component" value="Unassembled WGS sequence"/>
</dbReference>
<proteinExistence type="predicted"/>
<comment type="caution">
    <text evidence="1">The sequence shown here is derived from an EMBL/GenBank/DDBJ whole genome shotgun (WGS) entry which is preliminary data.</text>
</comment>
<dbReference type="CDD" id="cd09272">
    <property type="entry name" value="RNase_HI_RT_Ty1"/>
    <property type="match status" value="1"/>
</dbReference>
<organism evidence="1 2">
    <name type="scientific">Vitis vinifera</name>
    <name type="common">Grape</name>
    <dbReference type="NCBI Taxonomy" id="29760"/>
    <lineage>
        <taxon>Eukaryota</taxon>
        <taxon>Viridiplantae</taxon>
        <taxon>Streptophyta</taxon>
        <taxon>Embryophyta</taxon>
        <taxon>Tracheophyta</taxon>
        <taxon>Spermatophyta</taxon>
        <taxon>Magnoliopsida</taxon>
        <taxon>eudicotyledons</taxon>
        <taxon>Gunneridae</taxon>
        <taxon>Pentapetalae</taxon>
        <taxon>rosids</taxon>
        <taxon>Vitales</taxon>
        <taxon>Vitaceae</taxon>
        <taxon>Viteae</taxon>
        <taxon>Vitis</taxon>
    </lineage>
</organism>
<accession>A0A438DE24</accession>
<dbReference type="EMBL" id="QGNW01001670">
    <property type="protein sequence ID" value="RVW33659.1"/>
    <property type="molecule type" value="Genomic_DNA"/>
</dbReference>
<evidence type="ECO:0000313" key="2">
    <source>
        <dbReference type="Proteomes" id="UP000288805"/>
    </source>
</evidence>
<reference evidence="1 2" key="1">
    <citation type="journal article" date="2018" name="PLoS Genet.">
        <title>Population sequencing reveals clonal diversity and ancestral inbreeding in the grapevine cultivar Chardonnay.</title>
        <authorList>
            <person name="Roach M.J."/>
            <person name="Johnson D.L."/>
            <person name="Bohlmann J."/>
            <person name="van Vuuren H.J."/>
            <person name="Jones S.J."/>
            <person name="Pretorius I.S."/>
            <person name="Schmidt S.A."/>
            <person name="Borneman A.R."/>
        </authorList>
    </citation>
    <scope>NUCLEOTIDE SEQUENCE [LARGE SCALE GENOMIC DNA]</scope>
    <source>
        <strain evidence="2">cv. Chardonnay</strain>
        <tissue evidence="1">Leaf</tissue>
    </source>
</reference>